<evidence type="ECO:0000313" key="4">
    <source>
        <dbReference type="Proteomes" id="UP001596122"/>
    </source>
</evidence>
<dbReference type="SMART" id="SM00754">
    <property type="entry name" value="CHRD"/>
    <property type="match status" value="1"/>
</dbReference>
<evidence type="ECO:0000313" key="3">
    <source>
        <dbReference type="EMBL" id="MFC5379689.1"/>
    </source>
</evidence>
<dbReference type="Proteomes" id="UP001596122">
    <property type="component" value="Unassembled WGS sequence"/>
</dbReference>
<accession>A0ABW0GIU3</accession>
<gene>
    <name evidence="3" type="ORF">ACFPJ6_02690</name>
</gene>
<comment type="caution">
    <text evidence="3">The sequence shown here is derived from an EMBL/GenBank/DDBJ whole genome shotgun (WGS) entry which is preliminary data.</text>
</comment>
<organism evidence="3 4">
    <name type="scientific">Aquipuribacter nitratireducens</name>
    <dbReference type="NCBI Taxonomy" id="650104"/>
    <lineage>
        <taxon>Bacteria</taxon>
        <taxon>Bacillati</taxon>
        <taxon>Actinomycetota</taxon>
        <taxon>Actinomycetes</taxon>
        <taxon>Micrococcales</taxon>
        <taxon>Intrasporangiaceae</taxon>
        <taxon>Aquipuribacter</taxon>
    </lineage>
</organism>
<reference evidence="4" key="1">
    <citation type="journal article" date="2019" name="Int. J. Syst. Evol. Microbiol.">
        <title>The Global Catalogue of Microorganisms (GCM) 10K type strain sequencing project: providing services to taxonomists for standard genome sequencing and annotation.</title>
        <authorList>
            <consortium name="The Broad Institute Genomics Platform"/>
            <consortium name="The Broad Institute Genome Sequencing Center for Infectious Disease"/>
            <person name="Wu L."/>
            <person name="Ma J."/>
        </authorList>
    </citation>
    <scope>NUCLEOTIDE SEQUENCE [LARGE SCALE GENOMIC DNA]</scope>
    <source>
        <strain evidence="4">CCUG 43114</strain>
    </source>
</reference>
<keyword evidence="1" id="KW-0732">Signal</keyword>
<evidence type="ECO:0000256" key="1">
    <source>
        <dbReference type="SAM" id="SignalP"/>
    </source>
</evidence>
<feature type="signal peptide" evidence="1">
    <location>
        <begin position="1"/>
        <end position="25"/>
    </location>
</feature>
<sequence>MRRSLALVAAAAAAAAAAVALSAPAAAGGRPFDVDLLGAAEVPGPGDPDGSGTAGLTINPGRGEVCYTITVADVDPVLAGHIHVGTADVAGPVVVNLAPQVVDGTARACVAVDRDLALAIIRDPAGYYVNLHNATYPAGALRGQLG</sequence>
<dbReference type="RefSeq" id="WP_340268918.1">
    <property type="nucleotide sequence ID" value="NZ_JBBEOG010000003.1"/>
</dbReference>
<evidence type="ECO:0000259" key="2">
    <source>
        <dbReference type="SMART" id="SM00754"/>
    </source>
</evidence>
<dbReference type="Pfam" id="PF07452">
    <property type="entry name" value="CHRD"/>
    <property type="match status" value="1"/>
</dbReference>
<dbReference type="InterPro" id="IPR010895">
    <property type="entry name" value="CHRD"/>
</dbReference>
<protein>
    <submittedName>
        <fullName evidence="3">CHRD domain-containing protein</fullName>
    </submittedName>
</protein>
<proteinExistence type="predicted"/>
<dbReference type="EMBL" id="JBHSLD010000004">
    <property type="protein sequence ID" value="MFC5379689.1"/>
    <property type="molecule type" value="Genomic_DNA"/>
</dbReference>
<feature type="domain" description="CHRD" evidence="2">
    <location>
        <begin position="30"/>
        <end position="146"/>
    </location>
</feature>
<feature type="chain" id="PRO_5045142079" evidence="1">
    <location>
        <begin position="26"/>
        <end position="146"/>
    </location>
</feature>
<name>A0ABW0GIU3_9MICO</name>
<keyword evidence="4" id="KW-1185">Reference proteome</keyword>